<protein>
    <submittedName>
        <fullName evidence="4">WD domain, G-beta repeat-domain-containing protein</fullName>
    </submittedName>
</protein>
<dbReference type="Proteomes" id="UP000070501">
    <property type="component" value="Unassembled WGS sequence"/>
</dbReference>
<accession>A0A136IJG1</accession>
<dbReference type="InterPro" id="IPR001680">
    <property type="entry name" value="WD40_rpt"/>
</dbReference>
<keyword evidence="2" id="KW-0677">Repeat</keyword>
<gene>
    <name evidence="4" type="ORF">Micbo1qcDRAFT_108142</name>
</gene>
<evidence type="ECO:0000256" key="2">
    <source>
        <dbReference type="ARBA" id="ARBA00022737"/>
    </source>
</evidence>
<name>A0A136IJG1_9PEZI</name>
<dbReference type="PROSITE" id="PS50294">
    <property type="entry name" value="WD_REPEATS_REGION"/>
    <property type="match status" value="1"/>
</dbReference>
<dbReference type="PANTHER" id="PTHR19848">
    <property type="entry name" value="WD40 REPEAT PROTEIN"/>
    <property type="match status" value="1"/>
</dbReference>
<dbReference type="Gene3D" id="2.130.10.10">
    <property type="entry name" value="YVTN repeat-like/Quinoprotein amine dehydrogenase"/>
    <property type="match status" value="1"/>
</dbReference>
<dbReference type="InterPro" id="IPR015943">
    <property type="entry name" value="WD40/YVTN_repeat-like_dom_sf"/>
</dbReference>
<proteinExistence type="predicted"/>
<dbReference type="PANTHER" id="PTHR19848:SF8">
    <property type="entry name" value="F-BOX AND WD REPEAT DOMAIN CONTAINING 7"/>
    <property type="match status" value="1"/>
</dbReference>
<dbReference type="Pfam" id="PF00400">
    <property type="entry name" value="WD40"/>
    <property type="match status" value="1"/>
</dbReference>
<dbReference type="SMART" id="SM00320">
    <property type="entry name" value="WD40"/>
    <property type="match status" value="1"/>
</dbReference>
<dbReference type="PROSITE" id="PS50082">
    <property type="entry name" value="WD_REPEATS_2"/>
    <property type="match status" value="1"/>
</dbReference>
<sequence length="111" mass="12141">LKDLVRDARRFILSHKRAIEHAPLQAYSSALVFAPGRSLVKELFKAEGPSWITTKPLVEADWNACLQTLKGHSDYVNSVAFSPDGRQLASASGDRTIKVWDPASGTCLGTM</sequence>
<evidence type="ECO:0000256" key="3">
    <source>
        <dbReference type="PROSITE-ProRule" id="PRU00221"/>
    </source>
</evidence>
<feature type="non-terminal residue" evidence="4">
    <location>
        <position position="111"/>
    </location>
</feature>
<dbReference type="SUPFAM" id="SSF50978">
    <property type="entry name" value="WD40 repeat-like"/>
    <property type="match status" value="1"/>
</dbReference>
<dbReference type="EMBL" id="KQ964315">
    <property type="protein sequence ID" value="KXJ84888.1"/>
    <property type="molecule type" value="Genomic_DNA"/>
</dbReference>
<reference evidence="5" key="1">
    <citation type="submission" date="2016-02" db="EMBL/GenBank/DDBJ databases">
        <title>Draft genome sequence of Microdochium bolleyi, a fungal endophyte of beachgrass.</title>
        <authorList>
            <consortium name="DOE Joint Genome Institute"/>
            <person name="David A.S."/>
            <person name="May G."/>
            <person name="Haridas S."/>
            <person name="Lim J."/>
            <person name="Wang M."/>
            <person name="Labutti K."/>
            <person name="Lipzen A."/>
            <person name="Barry K."/>
            <person name="Grigoriev I.V."/>
        </authorList>
    </citation>
    <scope>NUCLEOTIDE SEQUENCE [LARGE SCALE GENOMIC DNA]</scope>
    <source>
        <strain evidence="5">J235TASD1</strain>
    </source>
</reference>
<keyword evidence="1 3" id="KW-0853">WD repeat</keyword>
<dbReference type="InParanoid" id="A0A136IJG1"/>
<dbReference type="AlphaFoldDB" id="A0A136IJG1"/>
<dbReference type="STRING" id="196109.A0A136IJG1"/>
<evidence type="ECO:0000313" key="5">
    <source>
        <dbReference type="Proteomes" id="UP000070501"/>
    </source>
</evidence>
<evidence type="ECO:0000256" key="1">
    <source>
        <dbReference type="ARBA" id="ARBA00022574"/>
    </source>
</evidence>
<organism evidence="4 5">
    <name type="scientific">Microdochium bolleyi</name>
    <dbReference type="NCBI Taxonomy" id="196109"/>
    <lineage>
        <taxon>Eukaryota</taxon>
        <taxon>Fungi</taxon>
        <taxon>Dikarya</taxon>
        <taxon>Ascomycota</taxon>
        <taxon>Pezizomycotina</taxon>
        <taxon>Sordariomycetes</taxon>
        <taxon>Xylariomycetidae</taxon>
        <taxon>Xylariales</taxon>
        <taxon>Microdochiaceae</taxon>
        <taxon>Microdochium</taxon>
    </lineage>
</organism>
<feature type="non-terminal residue" evidence="4">
    <location>
        <position position="1"/>
    </location>
</feature>
<keyword evidence="5" id="KW-1185">Reference proteome</keyword>
<dbReference type="OrthoDB" id="538223at2759"/>
<feature type="repeat" description="WD" evidence="3">
    <location>
        <begin position="69"/>
        <end position="110"/>
    </location>
</feature>
<dbReference type="InterPro" id="IPR036322">
    <property type="entry name" value="WD40_repeat_dom_sf"/>
</dbReference>
<evidence type="ECO:0000313" key="4">
    <source>
        <dbReference type="EMBL" id="KXJ84888.1"/>
    </source>
</evidence>